<evidence type="ECO:0000256" key="1">
    <source>
        <dbReference type="PROSITE-ProRule" id="PRU00182"/>
    </source>
</evidence>
<dbReference type="PROSITE" id="PS50889">
    <property type="entry name" value="S4"/>
    <property type="match status" value="1"/>
</dbReference>
<evidence type="ECO:0000313" key="2">
    <source>
        <dbReference type="EMBL" id="MSA91002.1"/>
    </source>
</evidence>
<dbReference type="InterPro" id="IPR014330">
    <property type="entry name" value="RNA-bd_S4-rel_YaaA"/>
</dbReference>
<evidence type="ECO:0000313" key="4">
    <source>
        <dbReference type="Proteomes" id="UP000433575"/>
    </source>
</evidence>
<evidence type="ECO:0000313" key="3">
    <source>
        <dbReference type="EMBL" id="MSC34773.1"/>
    </source>
</evidence>
<dbReference type="Gene3D" id="3.10.290.10">
    <property type="entry name" value="RNA-binding S4 domain"/>
    <property type="match status" value="1"/>
</dbReference>
<reference evidence="4 5" key="1">
    <citation type="journal article" date="2019" name="Nat. Med.">
        <title>A library of human gut bacterial isolates paired with longitudinal multiomics data enables mechanistic microbiome research.</title>
        <authorList>
            <person name="Poyet M."/>
            <person name="Groussin M."/>
            <person name="Gibbons S.M."/>
            <person name="Avila-Pacheco J."/>
            <person name="Jiang X."/>
            <person name="Kearney S.M."/>
            <person name="Perrotta A.R."/>
            <person name="Berdy B."/>
            <person name="Zhao S."/>
            <person name="Lieberman T.D."/>
            <person name="Swanson P.K."/>
            <person name="Smith M."/>
            <person name="Roesemann S."/>
            <person name="Alexander J.E."/>
            <person name="Rich S.A."/>
            <person name="Livny J."/>
            <person name="Vlamakis H."/>
            <person name="Clish C."/>
            <person name="Bullock K."/>
            <person name="Deik A."/>
            <person name="Scott J."/>
            <person name="Pierce K.A."/>
            <person name="Xavier R.J."/>
            <person name="Alm E.J."/>
        </authorList>
    </citation>
    <scope>NUCLEOTIDE SEQUENCE [LARGE SCALE GENOMIC DNA]</scope>
    <source>
        <strain evidence="2 4">BIOML-A4</strain>
        <strain evidence="3 5">BIOML-A5</strain>
    </source>
</reference>
<keyword evidence="5" id="KW-1185">Reference proteome</keyword>
<dbReference type="NCBIfam" id="TIGR02988">
    <property type="entry name" value="YaaA_near_RecF"/>
    <property type="match status" value="1"/>
</dbReference>
<dbReference type="EMBL" id="WKPJ01000040">
    <property type="protein sequence ID" value="MSA91002.1"/>
    <property type="molecule type" value="Genomic_DNA"/>
</dbReference>
<name>A0A6N7SBH4_9FIRM</name>
<dbReference type="SUPFAM" id="SSF55174">
    <property type="entry name" value="Alpha-L RNA-binding motif"/>
    <property type="match status" value="1"/>
</dbReference>
<dbReference type="OrthoDB" id="9811532at2"/>
<dbReference type="GeneID" id="42457981"/>
<dbReference type="Pfam" id="PF13275">
    <property type="entry name" value="S4_2"/>
    <property type="match status" value="1"/>
</dbReference>
<accession>A0A6N7SBH4</accession>
<evidence type="ECO:0000313" key="5">
    <source>
        <dbReference type="Proteomes" id="UP000480929"/>
    </source>
</evidence>
<gene>
    <name evidence="2" type="primary">yaaA</name>
    <name evidence="3" type="ORF">GKD88_16730</name>
    <name evidence="2" type="ORF">GKE08_16850</name>
</gene>
<dbReference type="Proteomes" id="UP000433575">
    <property type="component" value="Unassembled WGS sequence"/>
</dbReference>
<sequence length="67" mass="7746">MIKIDTEFITLGQLLKMTDWISSGGEAKFAVKELKIQVNGESENRRGRKLYPGDQISIEDKRYTIER</sequence>
<dbReference type="GO" id="GO:0003723">
    <property type="term" value="F:RNA binding"/>
    <property type="evidence" value="ECO:0007669"/>
    <property type="project" value="UniProtKB-KW"/>
</dbReference>
<dbReference type="Proteomes" id="UP000480929">
    <property type="component" value="Unassembled WGS sequence"/>
</dbReference>
<comment type="caution">
    <text evidence="2">The sequence shown here is derived from an EMBL/GenBank/DDBJ whole genome shotgun (WGS) entry which is preliminary data.</text>
</comment>
<dbReference type="AlphaFoldDB" id="A0A6N7SBH4"/>
<proteinExistence type="predicted"/>
<organism evidence="2 4">
    <name type="scientific">Holdemania massiliensis</name>
    <dbReference type="NCBI Taxonomy" id="1468449"/>
    <lineage>
        <taxon>Bacteria</taxon>
        <taxon>Bacillati</taxon>
        <taxon>Bacillota</taxon>
        <taxon>Erysipelotrichia</taxon>
        <taxon>Erysipelotrichales</taxon>
        <taxon>Erysipelotrichaceae</taxon>
        <taxon>Holdemania</taxon>
    </lineage>
</organism>
<dbReference type="EMBL" id="WKPI01000043">
    <property type="protein sequence ID" value="MSC34773.1"/>
    <property type="molecule type" value="Genomic_DNA"/>
</dbReference>
<protein>
    <submittedName>
        <fullName evidence="2">S4 domain-containing protein YaaA</fullName>
    </submittedName>
</protein>
<dbReference type="InterPro" id="IPR036986">
    <property type="entry name" value="S4_RNA-bd_sf"/>
</dbReference>
<keyword evidence="1" id="KW-0694">RNA-binding</keyword>
<dbReference type="RefSeq" id="WP_020226206.1">
    <property type="nucleotide sequence ID" value="NZ_AP031450.1"/>
</dbReference>